<sequence length="64" mass="6977">MASSTELTVLQIDGFTMRPIQASDLDALAAILADPEVTRFLPTRGVLNLKSNLQKKHSSTFCTL</sequence>
<accession>A0ABR8KPC5</accession>
<reference evidence="1 2" key="1">
    <citation type="journal article" date="2020" name="ISME J.">
        <title>Comparative genomics reveals insights into cyanobacterial evolution and habitat adaptation.</title>
        <authorList>
            <person name="Chen M.Y."/>
            <person name="Teng W.K."/>
            <person name="Zhao L."/>
            <person name="Hu C.X."/>
            <person name="Zhou Y.K."/>
            <person name="Han B.P."/>
            <person name="Song L.R."/>
            <person name="Shu W.S."/>
        </authorList>
    </citation>
    <scope>NUCLEOTIDE SEQUENCE [LARGE SCALE GENOMIC DNA]</scope>
    <source>
        <strain evidence="1 2">FACHB-159</strain>
    </source>
</reference>
<evidence type="ECO:0000313" key="1">
    <source>
        <dbReference type="EMBL" id="MBD2739627.1"/>
    </source>
</evidence>
<keyword evidence="2" id="KW-1185">Reference proteome</keyword>
<dbReference type="SUPFAM" id="SSF55729">
    <property type="entry name" value="Acyl-CoA N-acyltransferases (Nat)"/>
    <property type="match status" value="1"/>
</dbReference>
<dbReference type="Gene3D" id="3.40.630.30">
    <property type="match status" value="1"/>
</dbReference>
<dbReference type="EMBL" id="JACJTU010000098">
    <property type="protein sequence ID" value="MBD2739627.1"/>
    <property type="molecule type" value="Genomic_DNA"/>
</dbReference>
<gene>
    <name evidence="1" type="ORF">H6H03_38250</name>
</gene>
<evidence type="ECO:0008006" key="3">
    <source>
        <dbReference type="Google" id="ProtNLM"/>
    </source>
</evidence>
<name>A0ABR8KPC5_9NOSO</name>
<dbReference type="Proteomes" id="UP000637383">
    <property type="component" value="Unassembled WGS sequence"/>
</dbReference>
<proteinExistence type="predicted"/>
<comment type="caution">
    <text evidence="1">The sequence shown here is derived from an EMBL/GenBank/DDBJ whole genome shotgun (WGS) entry which is preliminary data.</text>
</comment>
<dbReference type="InterPro" id="IPR016181">
    <property type="entry name" value="Acyl_CoA_acyltransferase"/>
</dbReference>
<evidence type="ECO:0000313" key="2">
    <source>
        <dbReference type="Proteomes" id="UP000637383"/>
    </source>
</evidence>
<protein>
    <recommendedName>
        <fullName evidence="3">N-acetyltransferase domain-containing protein</fullName>
    </recommendedName>
</protein>
<organism evidence="1 2">
    <name type="scientific">Nostoc paludosum FACHB-159</name>
    <dbReference type="NCBI Taxonomy" id="2692908"/>
    <lineage>
        <taxon>Bacteria</taxon>
        <taxon>Bacillati</taxon>
        <taxon>Cyanobacteriota</taxon>
        <taxon>Cyanophyceae</taxon>
        <taxon>Nostocales</taxon>
        <taxon>Nostocaceae</taxon>
        <taxon>Nostoc</taxon>
    </lineage>
</organism>